<evidence type="ECO:0000256" key="1">
    <source>
        <dbReference type="SAM" id="Phobius"/>
    </source>
</evidence>
<proteinExistence type="predicted"/>
<feature type="transmembrane region" description="Helical" evidence="1">
    <location>
        <begin position="149"/>
        <end position="167"/>
    </location>
</feature>
<evidence type="ECO:0000313" key="2">
    <source>
        <dbReference type="EMBL" id="MBA2851188.1"/>
    </source>
</evidence>
<organism evidence="2 3">
    <name type="scientific">Methanococcus maripaludis</name>
    <name type="common">Methanococcus deltae</name>
    <dbReference type="NCBI Taxonomy" id="39152"/>
    <lineage>
        <taxon>Archaea</taxon>
        <taxon>Methanobacteriati</taxon>
        <taxon>Methanobacteriota</taxon>
        <taxon>Methanomada group</taxon>
        <taxon>Methanococci</taxon>
        <taxon>Methanococcales</taxon>
        <taxon>Methanococcaceae</taxon>
        <taxon>Methanococcus</taxon>
    </lineage>
</organism>
<keyword evidence="1" id="KW-0472">Membrane</keyword>
<feature type="transmembrane region" description="Helical" evidence="1">
    <location>
        <begin position="20"/>
        <end position="39"/>
    </location>
</feature>
<feature type="transmembrane region" description="Helical" evidence="1">
    <location>
        <begin position="173"/>
        <end position="190"/>
    </location>
</feature>
<accession>A0A7J9NU36</accession>
<evidence type="ECO:0000313" key="3">
    <source>
        <dbReference type="Proteomes" id="UP000564425"/>
    </source>
</evidence>
<gene>
    <name evidence="2" type="ORF">HNP86_001319</name>
</gene>
<dbReference type="EMBL" id="JACDUH010000001">
    <property type="protein sequence ID" value="MBA2851188.1"/>
    <property type="molecule type" value="Genomic_DNA"/>
</dbReference>
<feature type="transmembrane region" description="Helical" evidence="1">
    <location>
        <begin position="113"/>
        <end position="137"/>
    </location>
</feature>
<keyword evidence="1" id="KW-0812">Transmembrane</keyword>
<dbReference type="Pfam" id="PF12822">
    <property type="entry name" value="ECF_trnsprt"/>
    <property type="match status" value="1"/>
</dbReference>
<reference evidence="2 3" key="1">
    <citation type="submission" date="2020-07" db="EMBL/GenBank/DDBJ databases">
        <title>Genomic Encyclopedia of Type Strains, Phase IV (KMG-V): Genome sequencing to study the core and pangenomes of soil and plant-associated prokaryotes.</title>
        <authorList>
            <person name="Whitman W."/>
        </authorList>
    </citation>
    <scope>NUCLEOTIDE SEQUENCE [LARGE SCALE GENOMIC DNA]</scope>
    <source>
        <strain evidence="2 3">A1</strain>
    </source>
</reference>
<comment type="caution">
    <text evidence="2">The sequence shown here is derived from an EMBL/GenBank/DDBJ whole genome shotgun (WGS) entry which is preliminary data.</text>
</comment>
<dbReference type="GO" id="GO:0022857">
    <property type="term" value="F:transmembrane transporter activity"/>
    <property type="evidence" value="ECO:0007669"/>
    <property type="project" value="InterPro"/>
</dbReference>
<dbReference type="InterPro" id="IPR024529">
    <property type="entry name" value="ECF_trnsprt_substrate-spec"/>
</dbReference>
<name>A0A7J9NU36_METMI</name>
<sequence length="200" mass="21937">MKDNLNEPKIEREDYKKVLYRYLTLLSIVINIIGAYLVLNLNLPVYLDSVGTILAAILMGPVVGAFVGLATHFSLGVFMGPVYFYFAVVNGAIGLITGYIFKKHNLNLKTIVSASIVISLVASLMGNAISYSVFSGITGESVDILTKNLLEVGFNLFTAVYISGFLSNFLDKLISFAVVFYAMGVISAKFKMKEFKICKK</sequence>
<feature type="transmembrane region" description="Helical" evidence="1">
    <location>
        <begin position="82"/>
        <end position="101"/>
    </location>
</feature>
<protein>
    <submittedName>
        <fullName evidence="2">Energy-coupling factor transport system substrate-specific component</fullName>
    </submittedName>
</protein>
<dbReference type="Gene3D" id="1.10.1760.20">
    <property type="match status" value="1"/>
</dbReference>
<feature type="transmembrane region" description="Helical" evidence="1">
    <location>
        <begin position="45"/>
        <end position="70"/>
    </location>
</feature>
<dbReference type="AlphaFoldDB" id="A0A7J9NU36"/>
<dbReference type="RefSeq" id="WP_181501070.1">
    <property type="nucleotide sequence ID" value="NZ_JACDUH010000001.1"/>
</dbReference>
<keyword evidence="1" id="KW-1133">Transmembrane helix</keyword>
<dbReference type="Proteomes" id="UP000564425">
    <property type="component" value="Unassembled WGS sequence"/>
</dbReference>